<dbReference type="PROSITE" id="PS50002">
    <property type="entry name" value="SH3"/>
    <property type="match status" value="1"/>
</dbReference>
<keyword evidence="1 2" id="KW-0728">SH3 domain</keyword>
<organism evidence="5 6">
    <name type="scientific">Hanseniaspora guilliermondii</name>
    <dbReference type="NCBI Taxonomy" id="56406"/>
    <lineage>
        <taxon>Eukaryota</taxon>
        <taxon>Fungi</taxon>
        <taxon>Dikarya</taxon>
        <taxon>Ascomycota</taxon>
        <taxon>Saccharomycotina</taxon>
        <taxon>Saccharomycetes</taxon>
        <taxon>Saccharomycodales</taxon>
        <taxon>Saccharomycodaceae</taxon>
        <taxon>Hanseniaspora</taxon>
    </lineage>
</organism>
<evidence type="ECO:0000256" key="1">
    <source>
        <dbReference type="ARBA" id="ARBA00022443"/>
    </source>
</evidence>
<evidence type="ECO:0000256" key="3">
    <source>
        <dbReference type="SAM" id="Phobius"/>
    </source>
</evidence>
<evidence type="ECO:0000313" key="6">
    <source>
        <dbReference type="Proteomes" id="UP000183365"/>
    </source>
</evidence>
<proteinExistence type="predicted"/>
<evidence type="ECO:0000259" key="4">
    <source>
        <dbReference type="PROSITE" id="PS50002"/>
    </source>
</evidence>
<dbReference type="InterPro" id="IPR001452">
    <property type="entry name" value="SH3_domain"/>
</dbReference>
<evidence type="ECO:0000256" key="2">
    <source>
        <dbReference type="PROSITE-ProRule" id="PRU00192"/>
    </source>
</evidence>
<keyword evidence="3" id="KW-0472">Membrane</keyword>
<dbReference type="SUPFAM" id="SSF50044">
    <property type="entry name" value="SH3-domain"/>
    <property type="match status" value="1"/>
</dbReference>
<dbReference type="Proteomes" id="UP000183365">
    <property type="component" value="Unassembled WGS sequence"/>
</dbReference>
<keyword evidence="6" id="KW-1185">Reference proteome</keyword>
<dbReference type="InterPro" id="IPR036028">
    <property type="entry name" value="SH3-like_dom_sf"/>
</dbReference>
<dbReference type="OrthoDB" id="5340910at2759"/>
<dbReference type="Gene3D" id="2.30.30.40">
    <property type="entry name" value="SH3 Domains"/>
    <property type="match status" value="1"/>
</dbReference>
<protein>
    <recommendedName>
        <fullName evidence="4">SH3 domain-containing protein</fullName>
    </recommendedName>
</protein>
<evidence type="ECO:0000313" key="5">
    <source>
        <dbReference type="EMBL" id="SGZ41199.1"/>
    </source>
</evidence>
<dbReference type="AlphaFoldDB" id="A0A1L0D250"/>
<feature type="transmembrane region" description="Helical" evidence="3">
    <location>
        <begin position="105"/>
        <end position="129"/>
    </location>
</feature>
<sequence length="495" mass="55599">MNIERIVRTIDGQIFTLTPITTVLQTTVAFSSGSHLLSTAITTTQSATTNPYSSLSATTQITSGSISKTLSASKATTTSHSFNLGTTANSDGVTETSGVSTKTGLIVGLSVGITVCLIVLITLIWYFMFRNKPYIFKAKSDFSESKWKNSNFSWNMNTDDDDYMMTKNYKVVKNVTTPQTTNTHENLYLKGLCTNKKSLKTPESLKKINDWKSHIFTPFKNSFISEIKQNEESVFDCDLEKNESLDESSDRSKYASSSSNDNLDVEKFLYCNPPKIKNISSEISSFKSIKKNKSQKIYEDLNLDSIQDTQSLHEKWTYTSPLSKWFLRDSTYLQDSHVTTPTDQILSVDLKTLQLPSKEKTITKKSSKVNLNTKRKHIIDINGMNRLSAIMHIKEKPLPKPPTNDSVKRLSRISLLAGSFHKTSSEAKKSRYMVIKSYTPQMLDELELVEGQIVKILSVHSDGWAMVTFDDIDSVDDAEKNDFTGVVPLVCLKKM</sequence>
<keyword evidence="3" id="KW-1133">Transmembrane helix</keyword>
<reference evidence="6" key="1">
    <citation type="submission" date="2016-11" db="EMBL/GenBank/DDBJ databases">
        <authorList>
            <person name="Guldener U."/>
        </authorList>
    </citation>
    <scope>NUCLEOTIDE SEQUENCE [LARGE SCALE GENOMIC DNA]</scope>
</reference>
<name>A0A1L0D250_9ASCO</name>
<dbReference type="EMBL" id="FQNF01000085">
    <property type="protein sequence ID" value="SGZ41199.1"/>
    <property type="molecule type" value="Genomic_DNA"/>
</dbReference>
<dbReference type="VEuPathDB" id="FungiDB:HGUI_03399"/>
<accession>A0A1L0D250</accession>
<keyword evidence="3" id="KW-0812">Transmembrane</keyword>
<gene>
    <name evidence="5" type="ORF">HGUI_03399</name>
</gene>
<feature type="domain" description="SH3" evidence="4">
    <location>
        <begin position="427"/>
        <end position="495"/>
    </location>
</feature>